<keyword evidence="3" id="KW-1185">Reference proteome</keyword>
<name>A0A8S1TKU7_PAROT</name>
<protein>
    <recommendedName>
        <fullName evidence="4">Transmembrane protein</fullName>
    </recommendedName>
</protein>
<evidence type="ECO:0000256" key="1">
    <source>
        <dbReference type="SAM" id="Phobius"/>
    </source>
</evidence>
<dbReference type="OrthoDB" id="10337974at2759"/>
<comment type="caution">
    <text evidence="2">The sequence shown here is derived from an EMBL/GenBank/DDBJ whole genome shotgun (WGS) entry which is preliminary data.</text>
</comment>
<evidence type="ECO:0000313" key="2">
    <source>
        <dbReference type="EMBL" id="CAD8151659.1"/>
    </source>
</evidence>
<keyword evidence="1" id="KW-1133">Transmembrane helix</keyword>
<evidence type="ECO:0000313" key="3">
    <source>
        <dbReference type="Proteomes" id="UP000683925"/>
    </source>
</evidence>
<reference evidence="2" key="1">
    <citation type="submission" date="2021-01" db="EMBL/GenBank/DDBJ databases">
        <authorList>
            <consortium name="Genoscope - CEA"/>
            <person name="William W."/>
        </authorList>
    </citation>
    <scope>NUCLEOTIDE SEQUENCE</scope>
</reference>
<accession>A0A8S1TKU7</accession>
<keyword evidence="1" id="KW-0472">Membrane</keyword>
<keyword evidence="1" id="KW-0812">Transmembrane</keyword>
<dbReference type="Proteomes" id="UP000683925">
    <property type="component" value="Unassembled WGS sequence"/>
</dbReference>
<dbReference type="OMA" id="CYLMKET"/>
<gene>
    <name evidence="2" type="ORF">POCTA_138.1.T0250218</name>
</gene>
<organism evidence="2 3">
    <name type="scientific">Paramecium octaurelia</name>
    <dbReference type="NCBI Taxonomy" id="43137"/>
    <lineage>
        <taxon>Eukaryota</taxon>
        <taxon>Sar</taxon>
        <taxon>Alveolata</taxon>
        <taxon>Ciliophora</taxon>
        <taxon>Intramacronucleata</taxon>
        <taxon>Oligohymenophorea</taxon>
        <taxon>Peniculida</taxon>
        <taxon>Parameciidae</taxon>
        <taxon>Paramecium</taxon>
    </lineage>
</organism>
<dbReference type="EMBL" id="CAJJDP010000025">
    <property type="protein sequence ID" value="CAD8151659.1"/>
    <property type="molecule type" value="Genomic_DNA"/>
</dbReference>
<sequence>MFNFKPKYYNSQEKKKFEQLFEAYFDPVNQNKTSSYLSILKKNKQIRFLTKAFVFTFPLIFGLYLLPGNQFKIQIQIKKVVRKSIVEFYKFIYDYSDLSYKSTCSQQYLLALNQQYIYFEEQEIKNEGLFENIIKQYIFILNDNQDQLEFVLLHLDELLLKVLERNRYHYFIENSTILIDLLDIITRTLPDLDVSQLQYKYQFELQKLQSITTLLCALFQYCLKQDERIEIYQYGVGILKKNVVMAKLLQSQFNLLLPIIYKDLACQEDQINLSTIKFLIEFQNSLKSSNLFDQLLKDQLFSNLISVLDRKSPQFREEFLKFLGMVNENKEVCYLMKETKIYEEEKLRLKSLKVNKELQMIIKQLIQ</sequence>
<evidence type="ECO:0008006" key="4">
    <source>
        <dbReference type="Google" id="ProtNLM"/>
    </source>
</evidence>
<proteinExistence type="predicted"/>
<feature type="transmembrane region" description="Helical" evidence="1">
    <location>
        <begin position="48"/>
        <end position="66"/>
    </location>
</feature>
<dbReference type="AlphaFoldDB" id="A0A8S1TKU7"/>